<evidence type="ECO:0000313" key="4">
    <source>
        <dbReference type="EnsemblFungi" id="MAPG_04959T0"/>
    </source>
</evidence>
<dbReference type="EMBL" id="GL876969">
    <property type="protein sequence ID" value="KLU85940.1"/>
    <property type="molecule type" value="Genomic_DNA"/>
</dbReference>
<evidence type="ECO:0000313" key="5">
    <source>
        <dbReference type="Proteomes" id="UP000011715"/>
    </source>
</evidence>
<feature type="region of interest" description="Disordered" evidence="1">
    <location>
        <begin position="114"/>
        <end position="145"/>
    </location>
</feature>
<proteinExistence type="predicted"/>
<keyword evidence="5" id="KW-1185">Reference proteome</keyword>
<dbReference type="AlphaFoldDB" id="A0A0C4DY50"/>
<protein>
    <submittedName>
        <fullName evidence="3 4">Uncharacterized protein</fullName>
    </submittedName>
</protein>
<keyword evidence="2" id="KW-0812">Transmembrane</keyword>
<feature type="transmembrane region" description="Helical" evidence="2">
    <location>
        <begin position="20"/>
        <end position="38"/>
    </location>
</feature>
<organism evidence="4 5">
    <name type="scientific">Magnaporthiopsis poae (strain ATCC 64411 / 73-15)</name>
    <name type="common">Kentucky bluegrass fungus</name>
    <name type="synonym">Magnaporthe poae</name>
    <dbReference type="NCBI Taxonomy" id="644358"/>
    <lineage>
        <taxon>Eukaryota</taxon>
        <taxon>Fungi</taxon>
        <taxon>Dikarya</taxon>
        <taxon>Ascomycota</taxon>
        <taxon>Pezizomycotina</taxon>
        <taxon>Sordariomycetes</taxon>
        <taxon>Sordariomycetidae</taxon>
        <taxon>Magnaporthales</taxon>
        <taxon>Magnaporthaceae</taxon>
        <taxon>Magnaporthiopsis</taxon>
    </lineage>
</organism>
<dbReference type="EMBL" id="ADBL01001159">
    <property type="status" value="NOT_ANNOTATED_CDS"/>
    <property type="molecule type" value="Genomic_DNA"/>
</dbReference>
<gene>
    <name evidence="3" type="ORF">MAPG_04959</name>
</gene>
<keyword evidence="2" id="KW-1133">Transmembrane helix</keyword>
<reference evidence="3" key="3">
    <citation type="submission" date="2011-03" db="EMBL/GenBank/DDBJ databases">
        <title>Annotation of Magnaporthe poae ATCC 64411.</title>
        <authorList>
            <person name="Ma L.-J."/>
            <person name="Dead R."/>
            <person name="Young S.K."/>
            <person name="Zeng Q."/>
            <person name="Gargeya S."/>
            <person name="Fitzgerald M."/>
            <person name="Haas B."/>
            <person name="Abouelleil A."/>
            <person name="Alvarado L."/>
            <person name="Arachchi H.M."/>
            <person name="Berlin A."/>
            <person name="Brown A."/>
            <person name="Chapman S.B."/>
            <person name="Chen Z."/>
            <person name="Dunbar C."/>
            <person name="Freedman E."/>
            <person name="Gearin G."/>
            <person name="Gellesch M."/>
            <person name="Goldberg J."/>
            <person name="Griggs A."/>
            <person name="Gujja S."/>
            <person name="Heiman D."/>
            <person name="Howarth C."/>
            <person name="Larson L."/>
            <person name="Lui A."/>
            <person name="MacDonald P.J.P."/>
            <person name="Mehta T."/>
            <person name="Montmayeur A."/>
            <person name="Murphy C."/>
            <person name="Neiman D."/>
            <person name="Pearson M."/>
            <person name="Priest M."/>
            <person name="Roberts A."/>
            <person name="Saif S."/>
            <person name="Shea T."/>
            <person name="Shenoy N."/>
            <person name="Sisk P."/>
            <person name="Stolte C."/>
            <person name="Sykes S."/>
            <person name="Yandava C."/>
            <person name="Wortman J."/>
            <person name="Nusbaum C."/>
            <person name="Birren B."/>
        </authorList>
    </citation>
    <scope>NUCLEOTIDE SEQUENCE</scope>
    <source>
        <strain evidence="3">ATCC 64411</strain>
    </source>
</reference>
<evidence type="ECO:0000256" key="1">
    <source>
        <dbReference type="SAM" id="MobiDB-lite"/>
    </source>
</evidence>
<dbReference type="EnsemblFungi" id="MAPG_04959T0">
    <property type="protein sequence ID" value="MAPG_04959T0"/>
    <property type="gene ID" value="MAPG_04959"/>
</dbReference>
<accession>A0A0C4DY50</accession>
<feature type="compositionally biased region" description="Polar residues" evidence="1">
    <location>
        <begin position="128"/>
        <end position="145"/>
    </location>
</feature>
<evidence type="ECO:0000313" key="3">
    <source>
        <dbReference type="EMBL" id="KLU85940.1"/>
    </source>
</evidence>
<reference evidence="5" key="1">
    <citation type="submission" date="2010-05" db="EMBL/GenBank/DDBJ databases">
        <title>The genome sequence of Magnaporthe poae strain ATCC 64411.</title>
        <authorList>
            <person name="Ma L.-J."/>
            <person name="Dead R."/>
            <person name="Young S."/>
            <person name="Zeng Q."/>
            <person name="Koehrsen M."/>
            <person name="Alvarado L."/>
            <person name="Berlin A."/>
            <person name="Chapman S.B."/>
            <person name="Chen Z."/>
            <person name="Freedman E."/>
            <person name="Gellesch M."/>
            <person name="Goldberg J."/>
            <person name="Griggs A."/>
            <person name="Gujja S."/>
            <person name="Heilman E.R."/>
            <person name="Heiman D."/>
            <person name="Hepburn T."/>
            <person name="Howarth C."/>
            <person name="Jen D."/>
            <person name="Larson L."/>
            <person name="Mehta T."/>
            <person name="Neiman D."/>
            <person name="Pearson M."/>
            <person name="Roberts A."/>
            <person name="Saif S."/>
            <person name="Shea T."/>
            <person name="Shenoy N."/>
            <person name="Sisk P."/>
            <person name="Stolte C."/>
            <person name="Sykes S."/>
            <person name="Walk T."/>
            <person name="White J."/>
            <person name="Yandava C."/>
            <person name="Haas B."/>
            <person name="Nusbaum C."/>
            <person name="Birren B."/>
        </authorList>
    </citation>
    <scope>NUCLEOTIDE SEQUENCE [LARGE SCALE GENOMIC DNA]</scope>
    <source>
        <strain evidence="5">ATCC 64411 / 73-15</strain>
    </source>
</reference>
<sequence>MATATRKLRLWPTDPPHSSSAFGSFLIAVLGGWVHWVAPLRHTGLPKRGFSFMLACRKLLVRCCTVHATAGLAGVGQPEYSCVSPGSNPVLFPLANDPALWLLCWRWGGRERGREKKVRQGQPPAGERQQNNKAQGLARQQPNCQARTKRRHIGKFCTAISQYSRRDKHGSTAVIAIPNPVVRRLLSRSRLIWPPRRSRLA</sequence>
<name>A0A0C4DY50_MAGP6</name>
<dbReference type="Proteomes" id="UP000011715">
    <property type="component" value="Unassembled WGS sequence"/>
</dbReference>
<reference evidence="4" key="5">
    <citation type="submission" date="2015-06" db="UniProtKB">
        <authorList>
            <consortium name="EnsemblFungi"/>
        </authorList>
    </citation>
    <scope>IDENTIFICATION</scope>
    <source>
        <strain evidence="4">ATCC 64411</strain>
    </source>
</reference>
<keyword evidence="2" id="KW-0472">Membrane</keyword>
<reference evidence="4" key="4">
    <citation type="journal article" date="2015" name="G3 (Bethesda)">
        <title>Genome sequences of three phytopathogenic species of the Magnaporthaceae family of fungi.</title>
        <authorList>
            <person name="Okagaki L.H."/>
            <person name="Nunes C.C."/>
            <person name="Sailsbery J."/>
            <person name="Clay B."/>
            <person name="Brown D."/>
            <person name="John T."/>
            <person name="Oh Y."/>
            <person name="Young N."/>
            <person name="Fitzgerald M."/>
            <person name="Haas B.J."/>
            <person name="Zeng Q."/>
            <person name="Young S."/>
            <person name="Adiconis X."/>
            <person name="Fan L."/>
            <person name="Levin J.Z."/>
            <person name="Mitchell T.K."/>
            <person name="Okubara P.A."/>
            <person name="Farman M.L."/>
            <person name="Kohn L.M."/>
            <person name="Birren B."/>
            <person name="Ma L.-J."/>
            <person name="Dean R.A."/>
        </authorList>
    </citation>
    <scope>NUCLEOTIDE SEQUENCE</scope>
    <source>
        <strain evidence="4">ATCC 64411 / 73-15</strain>
    </source>
</reference>
<evidence type="ECO:0000256" key="2">
    <source>
        <dbReference type="SAM" id="Phobius"/>
    </source>
</evidence>
<reference evidence="3" key="2">
    <citation type="submission" date="2010-05" db="EMBL/GenBank/DDBJ databases">
        <title>The Genome Sequence of Magnaporthe poae strain ATCC 64411.</title>
        <authorList>
            <consortium name="The Broad Institute Genome Sequencing Platform"/>
            <consortium name="Broad Institute Genome Sequencing Center for Infectious Disease"/>
            <person name="Ma L.-J."/>
            <person name="Dead R."/>
            <person name="Young S."/>
            <person name="Zeng Q."/>
            <person name="Koehrsen M."/>
            <person name="Alvarado L."/>
            <person name="Berlin A."/>
            <person name="Chapman S.B."/>
            <person name="Chen Z."/>
            <person name="Freedman E."/>
            <person name="Gellesch M."/>
            <person name="Goldberg J."/>
            <person name="Griggs A."/>
            <person name="Gujja S."/>
            <person name="Heilman E.R."/>
            <person name="Heiman D."/>
            <person name="Hepburn T."/>
            <person name="Howarth C."/>
            <person name="Jen D."/>
            <person name="Larson L."/>
            <person name="Mehta T."/>
            <person name="Neiman D."/>
            <person name="Pearson M."/>
            <person name="Roberts A."/>
            <person name="Saif S."/>
            <person name="Shea T."/>
            <person name="Shenoy N."/>
            <person name="Sisk P."/>
            <person name="Stolte C."/>
            <person name="Sykes S."/>
            <person name="Walk T."/>
            <person name="White J."/>
            <person name="Yandava C."/>
            <person name="Haas B."/>
            <person name="Nusbaum C."/>
            <person name="Birren B."/>
        </authorList>
    </citation>
    <scope>NUCLEOTIDE SEQUENCE</scope>
    <source>
        <strain evidence="3">ATCC 64411</strain>
    </source>
</reference>
<dbReference type="VEuPathDB" id="FungiDB:MAPG_04959"/>